<organism evidence="1">
    <name type="scientific">Glycine max</name>
    <name type="common">Soybean</name>
    <name type="synonym">Glycine hispida</name>
    <dbReference type="NCBI Taxonomy" id="3847"/>
    <lineage>
        <taxon>Eukaryota</taxon>
        <taxon>Viridiplantae</taxon>
        <taxon>Streptophyta</taxon>
        <taxon>Embryophyta</taxon>
        <taxon>Tracheophyta</taxon>
        <taxon>Spermatophyta</taxon>
        <taxon>Magnoliopsida</taxon>
        <taxon>eudicotyledons</taxon>
        <taxon>Gunneridae</taxon>
        <taxon>Pentapetalae</taxon>
        <taxon>rosids</taxon>
        <taxon>fabids</taxon>
        <taxon>Fabales</taxon>
        <taxon>Fabaceae</taxon>
        <taxon>Papilionoideae</taxon>
        <taxon>50 kb inversion clade</taxon>
        <taxon>NPAAA clade</taxon>
        <taxon>indigoferoid/millettioid clade</taxon>
        <taxon>Phaseoleae</taxon>
        <taxon>Glycine</taxon>
        <taxon>Glycine subgen. Soja</taxon>
    </lineage>
</organism>
<keyword evidence="3" id="KW-1185">Reference proteome</keyword>
<evidence type="ECO:0000313" key="3">
    <source>
        <dbReference type="Proteomes" id="UP000008827"/>
    </source>
</evidence>
<dbReference type="EMBL" id="CM000852">
    <property type="protein sequence ID" value="KRG94927.1"/>
    <property type="molecule type" value="Genomic_DNA"/>
</dbReference>
<evidence type="ECO:0000313" key="2">
    <source>
        <dbReference type="EnsemblPlants" id="KRG94927"/>
    </source>
</evidence>
<dbReference type="AlphaFoldDB" id="A0A0R0EKU6"/>
<reference evidence="1" key="3">
    <citation type="submission" date="2018-07" db="EMBL/GenBank/DDBJ databases">
        <title>WGS assembly of Glycine max.</title>
        <authorList>
            <person name="Schmutz J."/>
            <person name="Cannon S."/>
            <person name="Schlueter J."/>
            <person name="Ma J."/>
            <person name="Mitros T."/>
            <person name="Nelson W."/>
            <person name="Hyten D."/>
            <person name="Song Q."/>
            <person name="Thelen J."/>
            <person name="Cheng J."/>
            <person name="Xu D."/>
            <person name="Hellsten U."/>
            <person name="May G."/>
            <person name="Yu Y."/>
            <person name="Sakurai T."/>
            <person name="Umezawa T."/>
            <person name="Bhattacharyya M."/>
            <person name="Sandhu D."/>
            <person name="Valliyodan B."/>
            <person name="Lindquist E."/>
            <person name="Peto M."/>
            <person name="Grant D."/>
            <person name="Shu S."/>
            <person name="Goodstein D."/>
            <person name="Barry K."/>
            <person name="Futrell-Griggs M."/>
            <person name="Abernathy B."/>
            <person name="Du J."/>
            <person name="Tian Z."/>
            <person name="Zhu L."/>
            <person name="Gill N."/>
            <person name="Joshi T."/>
            <person name="Libault M."/>
            <person name="Sethuraman A."/>
            <person name="Zhang X."/>
            <person name="Shinozaki K."/>
            <person name="Nguyen H."/>
            <person name="Wing R."/>
            <person name="Cregan P."/>
            <person name="Specht J."/>
            <person name="Grimwood J."/>
            <person name="Rokhsar D."/>
            <person name="Stacey G."/>
            <person name="Shoemaker R."/>
            <person name="Jackson S."/>
        </authorList>
    </citation>
    <scope>NUCLEOTIDE SEQUENCE</scope>
    <source>
        <tissue evidence="1">Callus</tissue>
    </source>
</reference>
<sequence>MYLAYKKKKHCRVDYQALLGKWKWNLFYHQDALWVKIIESKYGGWGDLLDGNVPNSSFIWWCDLCAICGENDSPNWFVSNFKWNTAIAYSRFFSLSNQKYDNLHSMGYWDNGLWNWNLE</sequence>
<evidence type="ECO:0008006" key="4">
    <source>
        <dbReference type="Google" id="ProtNLM"/>
    </source>
</evidence>
<gene>
    <name evidence="1" type="ORF">GLYMA_19G118600</name>
</gene>
<dbReference type="InParanoid" id="A0A0R0EKU6"/>
<name>A0A0R0EKU6_SOYBN</name>
<accession>A0A0R0EKU6</accession>
<dbReference type="Proteomes" id="UP000008827">
    <property type="component" value="Chromosome 19"/>
</dbReference>
<protein>
    <recommendedName>
        <fullName evidence="4">Reverse transcriptase zinc-binding domain-containing protein</fullName>
    </recommendedName>
</protein>
<dbReference type="OMA" id="AICGEND"/>
<reference evidence="2" key="2">
    <citation type="submission" date="2018-02" db="UniProtKB">
        <authorList>
            <consortium name="EnsemblPlants"/>
        </authorList>
    </citation>
    <scope>IDENTIFICATION</scope>
    <source>
        <strain evidence="2">Williams 82</strain>
    </source>
</reference>
<dbReference type="EnsemblPlants" id="KRG94927">
    <property type="protein sequence ID" value="KRG94927"/>
    <property type="gene ID" value="GLYMA_19G118600"/>
</dbReference>
<evidence type="ECO:0000313" key="1">
    <source>
        <dbReference type="EMBL" id="KRG94927.1"/>
    </source>
</evidence>
<reference evidence="1 2" key="1">
    <citation type="journal article" date="2010" name="Nature">
        <title>Genome sequence of the palaeopolyploid soybean.</title>
        <authorList>
            <person name="Schmutz J."/>
            <person name="Cannon S.B."/>
            <person name="Schlueter J."/>
            <person name="Ma J."/>
            <person name="Mitros T."/>
            <person name="Nelson W."/>
            <person name="Hyten D.L."/>
            <person name="Song Q."/>
            <person name="Thelen J.J."/>
            <person name="Cheng J."/>
            <person name="Xu D."/>
            <person name="Hellsten U."/>
            <person name="May G.D."/>
            <person name="Yu Y."/>
            <person name="Sakurai T."/>
            <person name="Umezawa T."/>
            <person name="Bhattacharyya M.K."/>
            <person name="Sandhu D."/>
            <person name="Valliyodan B."/>
            <person name="Lindquist E."/>
            <person name="Peto M."/>
            <person name="Grant D."/>
            <person name="Shu S."/>
            <person name="Goodstein D."/>
            <person name="Barry K."/>
            <person name="Futrell-Griggs M."/>
            <person name="Abernathy B."/>
            <person name="Du J."/>
            <person name="Tian Z."/>
            <person name="Zhu L."/>
            <person name="Gill N."/>
            <person name="Joshi T."/>
            <person name="Libault M."/>
            <person name="Sethuraman A."/>
            <person name="Zhang X.-C."/>
            <person name="Shinozaki K."/>
            <person name="Nguyen H.T."/>
            <person name="Wing R.A."/>
            <person name="Cregan P."/>
            <person name="Specht J."/>
            <person name="Grimwood J."/>
            <person name="Rokhsar D."/>
            <person name="Stacey G."/>
            <person name="Shoemaker R.C."/>
            <person name="Jackson S.A."/>
        </authorList>
    </citation>
    <scope>NUCLEOTIDE SEQUENCE</scope>
    <source>
        <strain evidence="2">cv. Williams 82</strain>
        <tissue evidence="1">Callus</tissue>
    </source>
</reference>
<proteinExistence type="predicted"/>
<dbReference type="Gramene" id="KRG94927">
    <property type="protein sequence ID" value="KRG94927"/>
    <property type="gene ID" value="GLYMA_19G118600"/>
</dbReference>